<sequence>MGKFKFSDETLEHIFGKERTREVPIKYQSIMVHVIEEVLGETGNAYEFQSVGTYEQADISDT</sequence>
<dbReference type="EMBL" id="BK032499">
    <property type="protein sequence ID" value="DAF43194.1"/>
    <property type="molecule type" value="Genomic_DNA"/>
</dbReference>
<evidence type="ECO:0000313" key="1">
    <source>
        <dbReference type="EMBL" id="DAF43194.1"/>
    </source>
</evidence>
<protein>
    <submittedName>
        <fullName evidence="1">Uncharacterized protein</fullName>
    </submittedName>
</protein>
<accession>A0A8S5RXN8</accession>
<proteinExistence type="predicted"/>
<name>A0A8S5RXN8_9CAUD</name>
<reference evidence="1" key="1">
    <citation type="journal article" date="2021" name="Proc. Natl. Acad. Sci. U.S.A.">
        <title>A Catalog of Tens of Thousands of Viruses from Human Metagenomes Reveals Hidden Associations with Chronic Diseases.</title>
        <authorList>
            <person name="Tisza M.J."/>
            <person name="Buck C.B."/>
        </authorList>
    </citation>
    <scope>NUCLEOTIDE SEQUENCE</scope>
    <source>
        <strain evidence="1">CtLeh52</strain>
    </source>
</reference>
<organism evidence="1">
    <name type="scientific">Siphoviridae sp. ctLeh52</name>
    <dbReference type="NCBI Taxonomy" id="2827849"/>
    <lineage>
        <taxon>Viruses</taxon>
        <taxon>Duplodnaviria</taxon>
        <taxon>Heunggongvirae</taxon>
        <taxon>Uroviricota</taxon>
        <taxon>Caudoviricetes</taxon>
    </lineage>
</organism>